<comment type="cofactor">
    <cofactor evidence="10">
        <name>Zn(2+)</name>
        <dbReference type="ChEBI" id="CHEBI:29105"/>
    </cofactor>
    <text evidence="10">Binds 1 zinc ion.</text>
</comment>
<dbReference type="Ensembl" id="ENSCABT00000004031.1">
    <property type="protein sequence ID" value="ENSCABP00000003710.1"/>
    <property type="gene ID" value="ENSCABG00000002809.1"/>
</dbReference>
<keyword evidence="6 10" id="KW-0862">Zinc</keyword>
<dbReference type="Pfam" id="PF01432">
    <property type="entry name" value="Peptidase_M3"/>
    <property type="match status" value="2"/>
</dbReference>
<dbReference type="OMA" id="YNIEPAL"/>
<evidence type="ECO:0000256" key="9">
    <source>
        <dbReference type="ARBA" id="ARBA00023128"/>
    </source>
</evidence>
<evidence type="ECO:0000256" key="10">
    <source>
        <dbReference type="RuleBase" id="RU003435"/>
    </source>
</evidence>
<dbReference type="InterPro" id="IPR024079">
    <property type="entry name" value="MetalloPept_cat_dom_sf"/>
</dbReference>
<evidence type="ECO:0000313" key="13">
    <source>
        <dbReference type="Proteomes" id="UP000694404"/>
    </source>
</evidence>
<feature type="domain" description="Peptidase M3A/M3B catalytic" evidence="11">
    <location>
        <begin position="249"/>
        <end position="324"/>
    </location>
</feature>
<organism evidence="12 13">
    <name type="scientific">Chelonoidis abingdonii</name>
    <name type="common">Abingdon island giant tortoise</name>
    <name type="synonym">Testudo abingdonii</name>
    <dbReference type="NCBI Taxonomy" id="106734"/>
    <lineage>
        <taxon>Eukaryota</taxon>
        <taxon>Metazoa</taxon>
        <taxon>Chordata</taxon>
        <taxon>Craniata</taxon>
        <taxon>Vertebrata</taxon>
        <taxon>Euteleostomi</taxon>
        <taxon>Archelosauria</taxon>
        <taxon>Testudinata</taxon>
        <taxon>Testudines</taxon>
        <taxon>Cryptodira</taxon>
        <taxon>Durocryptodira</taxon>
        <taxon>Testudinoidea</taxon>
        <taxon>Testudinidae</taxon>
        <taxon>Chelonoidis</taxon>
    </lineage>
</organism>
<dbReference type="GO" id="GO:0006518">
    <property type="term" value="P:peptide metabolic process"/>
    <property type="evidence" value="ECO:0007669"/>
    <property type="project" value="TreeGrafter"/>
</dbReference>
<evidence type="ECO:0000256" key="1">
    <source>
        <dbReference type="ARBA" id="ARBA00004173"/>
    </source>
</evidence>
<gene>
    <name evidence="12" type="primary">MIPEP</name>
</gene>
<reference evidence="12" key="1">
    <citation type="submission" date="2025-08" db="UniProtKB">
        <authorList>
            <consortium name="Ensembl"/>
        </authorList>
    </citation>
    <scope>IDENTIFICATION</scope>
</reference>
<evidence type="ECO:0000256" key="4">
    <source>
        <dbReference type="ARBA" id="ARBA00022723"/>
    </source>
</evidence>
<dbReference type="Gene3D" id="1.10.1370.10">
    <property type="entry name" value="Neurolysin, domain 3"/>
    <property type="match status" value="3"/>
</dbReference>
<dbReference type="Gene3D" id="3.40.390.10">
    <property type="entry name" value="Collagenase (Catalytic Domain)"/>
    <property type="match status" value="2"/>
</dbReference>
<feature type="domain" description="Peptidase M3A/M3B catalytic" evidence="11">
    <location>
        <begin position="396"/>
        <end position="585"/>
    </location>
</feature>
<dbReference type="AlphaFoldDB" id="A0A8C0G7I4"/>
<dbReference type="InterPro" id="IPR024077">
    <property type="entry name" value="Neurolysin/TOP_dom2"/>
</dbReference>
<dbReference type="PANTHER" id="PTHR11804">
    <property type="entry name" value="PROTEASE M3 THIMET OLIGOPEPTIDASE-RELATED"/>
    <property type="match status" value="1"/>
</dbReference>
<dbReference type="PANTHER" id="PTHR11804:SF79">
    <property type="entry name" value="MITOCHONDRIAL INTERMEDIATE PEPTIDASE"/>
    <property type="match status" value="1"/>
</dbReference>
<evidence type="ECO:0000256" key="7">
    <source>
        <dbReference type="ARBA" id="ARBA00022946"/>
    </source>
</evidence>
<evidence type="ECO:0000256" key="6">
    <source>
        <dbReference type="ARBA" id="ARBA00022833"/>
    </source>
</evidence>
<evidence type="ECO:0000256" key="5">
    <source>
        <dbReference type="ARBA" id="ARBA00022801"/>
    </source>
</evidence>
<dbReference type="GO" id="GO:0046872">
    <property type="term" value="F:metal ion binding"/>
    <property type="evidence" value="ECO:0007669"/>
    <property type="project" value="UniProtKB-UniRule"/>
</dbReference>
<evidence type="ECO:0000259" key="11">
    <source>
        <dbReference type="Pfam" id="PF01432"/>
    </source>
</evidence>
<dbReference type="InterPro" id="IPR001567">
    <property type="entry name" value="Pept_M3A_M3B_dom"/>
</dbReference>
<dbReference type="GO" id="GO:0005739">
    <property type="term" value="C:mitochondrion"/>
    <property type="evidence" value="ECO:0007669"/>
    <property type="project" value="UniProtKB-SubCell"/>
</dbReference>
<sequence length="601" mass="68010">MLSGCRRALPAALRLAVRGWAGAGGGSGKRRLSTSWSPVGAAFDAKQQRSRLTGQSTGLFGVPELSSPEGFQEAQEKALQETEQLVQKACTTPPGPQIVMIFDQLSDALCKVADLADFVKIAHPDFAFREAAEEACRNIGTMVEKLNTNIELCQSLKQLLANKEVMDSLDPETRQVAELFMFDFEISGIHLDDEKRKKAVDLNVKILDLCNQFLIGAHLPNKIDKHILPEHIRYNFAVEGNYIQITGLHADCSDDLVREVAYKIFLYPNAEQLRCLEELLTSRNHLAQLVGYNTFAHRALQGTMARTPEKVMQFLETLSERLFQRYNIEPSLYCPFFSLGACMEGLNFLFNQLLGISLYAEQTEKGELWCEDVRKLAVVHENEGLLGYIYSVYSHSQSFPSLGTRCPTDFAEVPSILMEYFASDYRVVNQFARHFQTGQSLPKSMVSRLCESKKICAAADMQLQVFYAVLDQLYHGEHPLKRSTTEILKETQEKFYGLPYVPNTAWQLRFSHVVGYGAKYYSYLMSRAIASMVWKQCFVQNPFDRAMGERYRREMLAHGGGKEPMLMVQGMLQKSPSVEDFVDALVSDLDQDFETFFMDSE</sequence>
<proteinExistence type="inferred from homology"/>
<keyword evidence="3 10" id="KW-0645">Protease</keyword>
<dbReference type="CDD" id="cd06457">
    <property type="entry name" value="M3A_MIP"/>
    <property type="match status" value="1"/>
</dbReference>
<keyword evidence="4 10" id="KW-0479">Metal-binding</keyword>
<accession>A0A8C0G7I4</accession>
<keyword evidence="9" id="KW-0496">Mitochondrion</keyword>
<keyword evidence="8 10" id="KW-0482">Metalloprotease</keyword>
<dbReference type="SUPFAM" id="SSF55486">
    <property type="entry name" value="Metalloproteases ('zincins'), catalytic domain"/>
    <property type="match status" value="1"/>
</dbReference>
<keyword evidence="13" id="KW-1185">Reference proteome</keyword>
<dbReference type="Proteomes" id="UP000694404">
    <property type="component" value="Unplaced"/>
</dbReference>
<comment type="similarity">
    <text evidence="2 10">Belongs to the peptidase M3 family.</text>
</comment>
<evidence type="ECO:0000313" key="12">
    <source>
        <dbReference type="Ensembl" id="ENSCABP00000003710.1"/>
    </source>
</evidence>
<keyword evidence="5 10" id="KW-0378">Hydrolase</keyword>
<dbReference type="GO" id="GO:0004222">
    <property type="term" value="F:metalloendopeptidase activity"/>
    <property type="evidence" value="ECO:0007669"/>
    <property type="project" value="InterPro"/>
</dbReference>
<comment type="subcellular location">
    <subcellularLocation>
        <location evidence="1">Mitochondrion</location>
    </subcellularLocation>
</comment>
<name>A0A8C0G7I4_CHEAB</name>
<protein>
    <submittedName>
        <fullName evidence="12">Mitochondrial intermediate peptidase</fullName>
    </submittedName>
</protein>
<dbReference type="FunFam" id="1.10.1370.10:FF:000026">
    <property type="entry name" value="Si:ch73-1a9.4"/>
    <property type="match status" value="1"/>
</dbReference>
<evidence type="ECO:0000256" key="2">
    <source>
        <dbReference type="ARBA" id="ARBA00006040"/>
    </source>
</evidence>
<reference evidence="12" key="2">
    <citation type="submission" date="2025-09" db="UniProtKB">
        <authorList>
            <consortium name="Ensembl"/>
        </authorList>
    </citation>
    <scope>IDENTIFICATION</scope>
</reference>
<evidence type="ECO:0000256" key="8">
    <source>
        <dbReference type="ARBA" id="ARBA00023049"/>
    </source>
</evidence>
<dbReference type="InterPro" id="IPR045090">
    <property type="entry name" value="Pept_M3A_M3B"/>
</dbReference>
<dbReference type="GeneTree" id="ENSGT00950000183171"/>
<dbReference type="GO" id="GO:0006627">
    <property type="term" value="P:protein processing involved in protein targeting to mitochondrion"/>
    <property type="evidence" value="ECO:0007669"/>
    <property type="project" value="TreeGrafter"/>
</dbReference>
<evidence type="ECO:0000256" key="3">
    <source>
        <dbReference type="ARBA" id="ARBA00022670"/>
    </source>
</evidence>
<dbReference type="InterPro" id="IPR033851">
    <property type="entry name" value="M3A_MIP"/>
</dbReference>
<keyword evidence="7" id="KW-0809">Transit peptide</keyword>